<evidence type="ECO:0000256" key="2">
    <source>
        <dbReference type="ARBA" id="ARBA00010790"/>
    </source>
</evidence>
<feature type="domain" description="Glucose-methanol-choline oxidoreductase N-terminal" evidence="6">
    <location>
        <begin position="71"/>
        <end position="364"/>
    </location>
</feature>
<feature type="domain" description="Glucose-methanol-choline oxidoreductase C-terminal" evidence="7">
    <location>
        <begin position="471"/>
        <end position="612"/>
    </location>
</feature>
<dbReference type="InterPro" id="IPR007867">
    <property type="entry name" value="GMC_OxRtase_C"/>
</dbReference>
<gene>
    <name evidence="8" type="primary">Gld</name>
    <name evidence="8" type="ORF">NPIL_152211</name>
</gene>
<dbReference type="OrthoDB" id="6432211at2759"/>
<dbReference type="Pfam" id="PF05199">
    <property type="entry name" value="GMC_oxred_C"/>
    <property type="match status" value="1"/>
</dbReference>
<keyword evidence="9" id="KW-1185">Reference proteome</keyword>
<accession>A0A8X6TMI8</accession>
<evidence type="ECO:0000256" key="3">
    <source>
        <dbReference type="ARBA" id="ARBA00022630"/>
    </source>
</evidence>
<dbReference type="Proteomes" id="UP000887013">
    <property type="component" value="Unassembled WGS sequence"/>
</dbReference>
<dbReference type="GO" id="GO:0050660">
    <property type="term" value="F:flavin adenine dinucleotide binding"/>
    <property type="evidence" value="ECO:0007669"/>
    <property type="project" value="InterPro"/>
</dbReference>
<evidence type="ECO:0000256" key="5">
    <source>
        <dbReference type="PIRSR" id="PIRSR000137-2"/>
    </source>
</evidence>
<protein>
    <submittedName>
        <fullName evidence="8">Glucose dehydrogenase</fullName>
    </submittedName>
</protein>
<evidence type="ECO:0000259" key="7">
    <source>
        <dbReference type="Pfam" id="PF05199"/>
    </source>
</evidence>
<organism evidence="8 9">
    <name type="scientific">Nephila pilipes</name>
    <name type="common">Giant wood spider</name>
    <name type="synonym">Nephila maculata</name>
    <dbReference type="NCBI Taxonomy" id="299642"/>
    <lineage>
        <taxon>Eukaryota</taxon>
        <taxon>Metazoa</taxon>
        <taxon>Ecdysozoa</taxon>
        <taxon>Arthropoda</taxon>
        <taxon>Chelicerata</taxon>
        <taxon>Arachnida</taxon>
        <taxon>Araneae</taxon>
        <taxon>Araneomorphae</taxon>
        <taxon>Entelegynae</taxon>
        <taxon>Araneoidea</taxon>
        <taxon>Nephilidae</taxon>
        <taxon>Nephila</taxon>
    </lineage>
</organism>
<reference evidence="8" key="1">
    <citation type="submission" date="2020-08" db="EMBL/GenBank/DDBJ databases">
        <title>Multicomponent nature underlies the extraordinary mechanical properties of spider dragline silk.</title>
        <authorList>
            <person name="Kono N."/>
            <person name="Nakamura H."/>
            <person name="Mori M."/>
            <person name="Yoshida Y."/>
            <person name="Ohtoshi R."/>
            <person name="Malay A.D."/>
            <person name="Moran D.A.P."/>
            <person name="Tomita M."/>
            <person name="Numata K."/>
            <person name="Arakawa K."/>
        </authorList>
    </citation>
    <scope>NUCLEOTIDE SEQUENCE</scope>
</reference>
<evidence type="ECO:0000256" key="4">
    <source>
        <dbReference type="ARBA" id="ARBA00022827"/>
    </source>
</evidence>
<comment type="caution">
    <text evidence="8">The sequence shown here is derived from an EMBL/GenBank/DDBJ whole genome shotgun (WGS) entry which is preliminary data.</text>
</comment>
<comment type="similarity">
    <text evidence="2">Belongs to the GMC oxidoreductase family.</text>
</comment>
<dbReference type="Pfam" id="PF00732">
    <property type="entry name" value="GMC_oxred_N"/>
    <property type="match status" value="1"/>
</dbReference>
<keyword evidence="3" id="KW-0285">Flavoprotein</keyword>
<name>A0A8X6TMI8_NEPPI</name>
<sequence length="627" mass="69044">MTRGDLYHKRTSGTEVTMVLDFVFPPLPYNLAEEASYPTPYVTTGLLPLILLSMMSQRHTPKTTSFIRPSYDYVIVGGGSAGSVVAARLAEKECVSVLLLEAGKPAPKSSDLPAVARSFVKSDIDWDYLTAPQEHTGNGLINNSVAWPSGKTLGGSGILNSMLNLRGNRHNYDDWAKQGAKGWSYDDVLPYFKKLEDNVNFDYVKNGYHGINGPVTVSKPRYNSPLKCAVLATALDKGYRVGDINGPHSTGFYDFQATMRNGQRCSAAKAYLVPNDYRTNLDIVPRAFVKKIVIEDLQAKGVEFDFEGIPRFVKANKEVIMAAGTTNTAQLLMLSGIGPKEELEKHKISVKADLPVGKNLQDHASAFVTFELNDDISTFGGKQVDKSNILEYVTSKSGPLASATGVNALAFLKQKNHTGPKDLPDIELYFLEGAVPILQTQMNLKPEYVQKVFEPYKDKTIYWCLSQYLHPKSRGTVTLRSASPYDPPVIDPKYFSNPSDLDTLVDGMKQCKEFAESEPLKKIGSKPISTVYPGCENLVNDDDKYFRCVAQAIIITQNHQVGTTKMGDPKDPTTVVDPKLRVKNVKNLRVVDASVMPIIPGGNTNVPTMMVAEKASDIIKETIQCDF</sequence>
<dbReference type="PIRSF" id="PIRSF000137">
    <property type="entry name" value="Alcohol_oxidase"/>
    <property type="match status" value="1"/>
</dbReference>
<feature type="binding site" evidence="5">
    <location>
        <position position="289"/>
    </location>
    <ligand>
        <name>FAD</name>
        <dbReference type="ChEBI" id="CHEBI:57692"/>
    </ligand>
</feature>
<dbReference type="AlphaFoldDB" id="A0A8X6TMI8"/>
<proteinExistence type="inferred from homology"/>
<dbReference type="GO" id="GO:0016614">
    <property type="term" value="F:oxidoreductase activity, acting on CH-OH group of donors"/>
    <property type="evidence" value="ECO:0007669"/>
    <property type="project" value="InterPro"/>
</dbReference>
<evidence type="ECO:0000259" key="6">
    <source>
        <dbReference type="Pfam" id="PF00732"/>
    </source>
</evidence>
<dbReference type="EMBL" id="BMAW01059970">
    <property type="protein sequence ID" value="GFT23861.1"/>
    <property type="molecule type" value="Genomic_DNA"/>
</dbReference>
<evidence type="ECO:0000256" key="1">
    <source>
        <dbReference type="ARBA" id="ARBA00001974"/>
    </source>
</evidence>
<dbReference type="SUPFAM" id="SSF51905">
    <property type="entry name" value="FAD/NAD(P)-binding domain"/>
    <property type="match status" value="1"/>
</dbReference>
<dbReference type="InterPro" id="IPR012132">
    <property type="entry name" value="GMC_OxRdtase"/>
</dbReference>
<dbReference type="Gene3D" id="3.30.560.10">
    <property type="entry name" value="Glucose Oxidase, domain 3"/>
    <property type="match status" value="1"/>
</dbReference>
<dbReference type="SUPFAM" id="SSF54373">
    <property type="entry name" value="FAD-linked reductases, C-terminal domain"/>
    <property type="match status" value="1"/>
</dbReference>
<dbReference type="InterPro" id="IPR036188">
    <property type="entry name" value="FAD/NAD-bd_sf"/>
</dbReference>
<dbReference type="PANTHER" id="PTHR11552">
    <property type="entry name" value="GLUCOSE-METHANOL-CHOLINE GMC OXIDOREDUCTASE"/>
    <property type="match status" value="1"/>
</dbReference>
<comment type="cofactor">
    <cofactor evidence="1 5">
        <name>FAD</name>
        <dbReference type="ChEBI" id="CHEBI:57692"/>
    </cofactor>
</comment>
<dbReference type="PANTHER" id="PTHR11552:SF147">
    <property type="entry name" value="CHOLINE DEHYDROGENASE, MITOCHONDRIAL"/>
    <property type="match status" value="1"/>
</dbReference>
<evidence type="ECO:0000313" key="9">
    <source>
        <dbReference type="Proteomes" id="UP000887013"/>
    </source>
</evidence>
<keyword evidence="4 5" id="KW-0274">FAD</keyword>
<dbReference type="Gene3D" id="3.50.50.60">
    <property type="entry name" value="FAD/NAD(P)-binding domain"/>
    <property type="match status" value="1"/>
</dbReference>
<evidence type="ECO:0000313" key="8">
    <source>
        <dbReference type="EMBL" id="GFT23861.1"/>
    </source>
</evidence>
<dbReference type="InterPro" id="IPR000172">
    <property type="entry name" value="GMC_OxRdtase_N"/>
</dbReference>